<feature type="compositionally biased region" description="Basic and acidic residues" evidence="1">
    <location>
        <begin position="30"/>
        <end position="65"/>
    </location>
</feature>
<keyword evidence="3" id="KW-1185">Reference proteome</keyword>
<name>A0ABS2G6I4_9FIRM</name>
<evidence type="ECO:0000256" key="1">
    <source>
        <dbReference type="SAM" id="MobiDB-lite"/>
    </source>
</evidence>
<protein>
    <submittedName>
        <fullName evidence="2">Uncharacterized protein</fullName>
    </submittedName>
</protein>
<accession>A0ABS2G6I4</accession>
<evidence type="ECO:0000313" key="2">
    <source>
        <dbReference type="EMBL" id="MBM6877066.1"/>
    </source>
</evidence>
<sequence>MRFFERRKEKKIHELFREKIEFPVHDARWQEKAEQTEEKIEMQTEKNDGKEKSFPKRRESPEKQVKKGLTLRPPCGKIFHTLADKHISP</sequence>
<proteinExistence type="predicted"/>
<reference evidence="2 3" key="1">
    <citation type="journal article" date="2021" name="Sci. Rep.">
        <title>The distribution of antibiotic resistance genes in chicken gut microbiota commensals.</title>
        <authorList>
            <person name="Juricova H."/>
            <person name="Matiasovicova J."/>
            <person name="Kubasova T."/>
            <person name="Cejkova D."/>
            <person name="Rychlik I."/>
        </authorList>
    </citation>
    <scope>NUCLEOTIDE SEQUENCE [LARGE SCALE GENOMIC DNA]</scope>
    <source>
        <strain evidence="2 3">An431b</strain>
    </source>
</reference>
<dbReference type="Proteomes" id="UP000729290">
    <property type="component" value="Unassembled WGS sequence"/>
</dbReference>
<dbReference type="EMBL" id="JACSNV010000003">
    <property type="protein sequence ID" value="MBM6877066.1"/>
    <property type="molecule type" value="Genomic_DNA"/>
</dbReference>
<evidence type="ECO:0000313" key="3">
    <source>
        <dbReference type="Proteomes" id="UP000729290"/>
    </source>
</evidence>
<gene>
    <name evidence="2" type="ORF">H9X83_02680</name>
</gene>
<comment type="caution">
    <text evidence="2">The sequence shown here is derived from an EMBL/GenBank/DDBJ whole genome shotgun (WGS) entry which is preliminary data.</text>
</comment>
<feature type="region of interest" description="Disordered" evidence="1">
    <location>
        <begin position="30"/>
        <end position="73"/>
    </location>
</feature>
<organism evidence="2 3">
    <name type="scientific">Anaerotignum lactatifermentans</name>
    <dbReference type="NCBI Taxonomy" id="160404"/>
    <lineage>
        <taxon>Bacteria</taxon>
        <taxon>Bacillati</taxon>
        <taxon>Bacillota</taxon>
        <taxon>Clostridia</taxon>
        <taxon>Lachnospirales</taxon>
        <taxon>Anaerotignaceae</taxon>
        <taxon>Anaerotignum</taxon>
    </lineage>
</organism>